<evidence type="ECO:0000259" key="3">
    <source>
        <dbReference type="Pfam" id="PF00021"/>
    </source>
</evidence>
<dbReference type="AlphaFoldDB" id="A0A0K2T5A6"/>
<dbReference type="EMBL" id="HACA01003406">
    <property type="protein sequence ID" value="CDW20767.1"/>
    <property type="molecule type" value="Transcribed_RNA"/>
</dbReference>
<sequence>IFVALRKLYFSLFSSFKMFKLFLLFCALVAIPMSDAVQCFSCTGVESEKQCRNSIDCGSDVVSCKKELYYKNGKHLISKGCHSIDYEKNDECINSRFTDGPNKGDFERCLCTGDKCNGASWMGMNLFTAMIIAFSSFL</sequence>
<evidence type="ECO:0000256" key="1">
    <source>
        <dbReference type="ARBA" id="ARBA00022729"/>
    </source>
</evidence>
<evidence type="ECO:0000256" key="2">
    <source>
        <dbReference type="SAM" id="SignalP"/>
    </source>
</evidence>
<feature type="signal peptide" evidence="2">
    <location>
        <begin position="1"/>
        <end position="36"/>
    </location>
</feature>
<dbReference type="InterPro" id="IPR045860">
    <property type="entry name" value="Snake_toxin-like_sf"/>
</dbReference>
<feature type="chain" id="PRO_5005487419" description="UPAR/Ly6 domain-containing protein" evidence="2">
    <location>
        <begin position="37"/>
        <end position="138"/>
    </location>
</feature>
<dbReference type="InterPro" id="IPR016054">
    <property type="entry name" value="LY6_UPA_recep-like"/>
</dbReference>
<feature type="non-terminal residue" evidence="4">
    <location>
        <position position="1"/>
    </location>
</feature>
<organism evidence="4">
    <name type="scientific">Lepeophtheirus salmonis</name>
    <name type="common">Salmon louse</name>
    <name type="synonym">Caligus salmonis</name>
    <dbReference type="NCBI Taxonomy" id="72036"/>
    <lineage>
        <taxon>Eukaryota</taxon>
        <taxon>Metazoa</taxon>
        <taxon>Ecdysozoa</taxon>
        <taxon>Arthropoda</taxon>
        <taxon>Crustacea</taxon>
        <taxon>Multicrustacea</taxon>
        <taxon>Hexanauplia</taxon>
        <taxon>Copepoda</taxon>
        <taxon>Siphonostomatoida</taxon>
        <taxon>Caligidae</taxon>
        <taxon>Lepeophtheirus</taxon>
    </lineage>
</organism>
<accession>A0A0K2T5A6</accession>
<dbReference type="PROSITE" id="PS00983">
    <property type="entry name" value="LY6_UPAR"/>
    <property type="match status" value="1"/>
</dbReference>
<feature type="non-terminal residue" evidence="4">
    <location>
        <position position="138"/>
    </location>
</feature>
<feature type="domain" description="UPAR/Ly6" evidence="3">
    <location>
        <begin position="36"/>
        <end position="118"/>
    </location>
</feature>
<evidence type="ECO:0000313" key="4">
    <source>
        <dbReference type="EMBL" id="CDW20767.1"/>
    </source>
</evidence>
<reference evidence="4" key="1">
    <citation type="submission" date="2014-05" db="EMBL/GenBank/DDBJ databases">
        <authorList>
            <person name="Chronopoulou M."/>
        </authorList>
    </citation>
    <scope>NUCLEOTIDE SEQUENCE</scope>
    <source>
        <tissue evidence="4">Whole organism</tissue>
    </source>
</reference>
<protein>
    <recommendedName>
        <fullName evidence="3">UPAR/Ly6 domain-containing protein</fullName>
    </recommendedName>
</protein>
<proteinExistence type="predicted"/>
<dbReference type="SUPFAM" id="SSF57302">
    <property type="entry name" value="Snake toxin-like"/>
    <property type="match status" value="1"/>
</dbReference>
<dbReference type="Pfam" id="PF00021">
    <property type="entry name" value="UPAR_LY6"/>
    <property type="match status" value="1"/>
</dbReference>
<dbReference type="InterPro" id="IPR018363">
    <property type="entry name" value="CD59_antigen_CS"/>
</dbReference>
<keyword evidence="1 2" id="KW-0732">Signal</keyword>
<dbReference type="CDD" id="cd00117">
    <property type="entry name" value="TFP"/>
    <property type="match status" value="1"/>
</dbReference>
<name>A0A0K2T5A6_LEPSM</name>